<feature type="region of interest" description="Disordered" evidence="1">
    <location>
        <begin position="52"/>
        <end position="80"/>
    </location>
</feature>
<organism evidence="2 3">
    <name type="scientific">Portunus trituberculatus</name>
    <name type="common">Swimming crab</name>
    <name type="synonym">Neptunus trituberculatus</name>
    <dbReference type="NCBI Taxonomy" id="210409"/>
    <lineage>
        <taxon>Eukaryota</taxon>
        <taxon>Metazoa</taxon>
        <taxon>Ecdysozoa</taxon>
        <taxon>Arthropoda</taxon>
        <taxon>Crustacea</taxon>
        <taxon>Multicrustacea</taxon>
        <taxon>Malacostraca</taxon>
        <taxon>Eumalacostraca</taxon>
        <taxon>Eucarida</taxon>
        <taxon>Decapoda</taxon>
        <taxon>Pleocyemata</taxon>
        <taxon>Brachyura</taxon>
        <taxon>Eubrachyura</taxon>
        <taxon>Portunoidea</taxon>
        <taxon>Portunidae</taxon>
        <taxon>Portuninae</taxon>
        <taxon>Portunus</taxon>
    </lineage>
</organism>
<evidence type="ECO:0000313" key="2">
    <source>
        <dbReference type="EMBL" id="MPD04873.1"/>
    </source>
</evidence>
<comment type="caution">
    <text evidence="2">The sequence shown here is derived from an EMBL/GenBank/DDBJ whole genome shotgun (WGS) entry which is preliminary data.</text>
</comment>
<dbReference type="EMBL" id="VSRR010143223">
    <property type="protein sequence ID" value="MPD04873.1"/>
    <property type="molecule type" value="Genomic_DNA"/>
</dbReference>
<proteinExistence type="predicted"/>
<gene>
    <name evidence="2" type="ORF">E2C01_100584</name>
</gene>
<sequence length="106" mass="11640">MEQLWEPSVVSVNAAETDIASSIDGNMELTSPTEVTTRPAITKIKLNISKPIVSNSNSSNANSDAVNNNNNEDDGERKKRGKMHCVVSCPTLFFYSPLTNICWTCF</sequence>
<keyword evidence="3" id="KW-1185">Reference proteome</keyword>
<evidence type="ECO:0000256" key="1">
    <source>
        <dbReference type="SAM" id="MobiDB-lite"/>
    </source>
</evidence>
<dbReference type="OrthoDB" id="343582at2759"/>
<accession>A0A5B7K8F0</accession>
<reference evidence="2 3" key="1">
    <citation type="submission" date="2019-05" db="EMBL/GenBank/DDBJ databases">
        <title>Another draft genome of Portunus trituberculatus and its Hox gene families provides insights of decapod evolution.</title>
        <authorList>
            <person name="Jeong J.-H."/>
            <person name="Song I."/>
            <person name="Kim S."/>
            <person name="Choi T."/>
            <person name="Kim D."/>
            <person name="Ryu S."/>
            <person name="Kim W."/>
        </authorList>
    </citation>
    <scope>NUCLEOTIDE SEQUENCE [LARGE SCALE GENOMIC DNA]</scope>
    <source>
        <tissue evidence="2">Muscle</tissue>
    </source>
</reference>
<protein>
    <submittedName>
        <fullName evidence="2">Uncharacterized protein</fullName>
    </submittedName>
</protein>
<dbReference type="Proteomes" id="UP000324222">
    <property type="component" value="Unassembled WGS sequence"/>
</dbReference>
<name>A0A5B7K8F0_PORTR</name>
<evidence type="ECO:0000313" key="3">
    <source>
        <dbReference type="Proteomes" id="UP000324222"/>
    </source>
</evidence>
<feature type="compositionally biased region" description="Low complexity" evidence="1">
    <location>
        <begin position="53"/>
        <end position="70"/>
    </location>
</feature>
<dbReference type="AlphaFoldDB" id="A0A5B7K8F0"/>